<accession>A0A371JUX9</accession>
<keyword evidence="2" id="KW-1185">Reference proteome</keyword>
<organism evidence="1 2">
    <name type="scientific">Flagellimonas nanhaiensis</name>
    <dbReference type="NCBI Taxonomy" id="2292706"/>
    <lineage>
        <taxon>Bacteria</taxon>
        <taxon>Pseudomonadati</taxon>
        <taxon>Bacteroidota</taxon>
        <taxon>Flavobacteriia</taxon>
        <taxon>Flavobacteriales</taxon>
        <taxon>Flavobacteriaceae</taxon>
        <taxon>Flagellimonas</taxon>
    </lineage>
</organism>
<sequence>MELKATVILTESAGYSKTPLAKKLGIKENFKIVLYNSPSHYWDLFSDLPENIQIIKKPKEQTIDFVHLFCTSHKELIKTVSKYHVSIKKTGMLWVSWPKGTSKIKTDLKRDMIREHLLSVGLVDIKVAAVDEDWSGLKFVYRLKDRN</sequence>
<name>A0A371JUX9_9FLAO</name>
<evidence type="ECO:0000313" key="2">
    <source>
        <dbReference type="Proteomes" id="UP000261828"/>
    </source>
</evidence>
<reference evidence="1 2" key="1">
    <citation type="submission" date="2018-08" db="EMBL/GenBank/DDBJ databases">
        <title>Muricauda nanhaiensis sp. nov., isolated from seawater of the South China Sea.</title>
        <authorList>
            <person name="Dang Y."/>
        </authorList>
    </citation>
    <scope>NUCLEOTIDE SEQUENCE [LARGE SCALE GENOMIC DNA]</scope>
    <source>
        <strain evidence="1 2">SM1704</strain>
    </source>
</reference>
<proteinExistence type="predicted"/>
<gene>
    <name evidence="1" type="ORF">DX873_05325</name>
</gene>
<dbReference type="AlphaFoldDB" id="A0A371JUX9"/>
<comment type="caution">
    <text evidence="1">The sequence shown here is derived from an EMBL/GenBank/DDBJ whole genome shotgun (WGS) entry which is preliminary data.</text>
</comment>
<protein>
    <submittedName>
        <fullName evidence="1">DUF3052 family protein</fullName>
    </submittedName>
</protein>
<dbReference type="Proteomes" id="UP000261828">
    <property type="component" value="Unassembled WGS sequence"/>
</dbReference>
<evidence type="ECO:0000313" key="1">
    <source>
        <dbReference type="EMBL" id="RDY61580.1"/>
    </source>
</evidence>
<dbReference type="RefSeq" id="WP_116183460.1">
    <property type="nucleotide sequence ID" value="NZ_QTJX01000001.1"/>
</dbReference>
<dbReference type="EMBL" id="QTJX01000001">
    <property type="protein sequence ID" value="RDY61580.1"/>
    <property type="molecule type" value="Genomic_DNA"/>
</dbReference>
<dbReference type="OrthoDB" id="9800461at2"/>